<dbReference type="Pfam" id="PF11955">
    <property type="entry name" value="PORR"/>
    <property type="match status" value="1"/>
</dbReference>
<feature type="region of interest" description="Disordered" evidence="1">
    <location>
        <begin position="34"/>
        <end position="85"/>
    </location>
</feature>
<dbReference type="PANTHER" id="PTHR31476:SF16">
    <property type="entry name" value="F14O23.23 PROTEIN"/>
    <property type="match status" value="1"/>
</dbReference>
<dbReference type="OMA" id="MINRISK"/>
<evidence type="ECO:0000313" key="2">
    <source>
        <dbReference type="EnsemblPlants" id="HORVU.MOREX.r3.5HG0508140.1.CDS1"/>
    </source>
</evidence>
<reference evidence="2" key="3">
    <citation type="submission" date="2022-01" db="UniProtKB">
        <authorList>
            <consortium name="EnsemblPlants"/>
        </authorList>
    </citation>
    <scope>IDENTIFICATION</scope>
    <source>
        <strain evidence="2">subsp. vulgare</strain>
    </source>
</reference>
<dbReference type="InterPro" id="IPR021099">
    <property type="entry name" value="PORR_domain"/>
</dbReference>
<feature type="compositionally biased region" description="Low complexity" evidence="1">
    <location>
        <begin position="56"/>
        <end position="81"/>
    </location>
</feature>
<dbReference type="STRING" id="112509.M0X2L2"/>
<organism evidence="2 3">
    <name type="scientific">Hordeum vulgare subsp. vulgare</name>
    <name type="common">Domesticated barley</name>
    <dbReference type="NCBI Taxonomy" id="112509"/>
    <lineage>
        <taxon>Eukaryota</taxon>
        <taxon>Viridiplantae</taxon>
        <taxon>Streptophyta</taxon>
        <taxon>Embryophyta</taxon>
        <taxon>Tracheophyta</taxon>
        <taxon>Spermatophyta</taxon>
        <taxon>Magnoliopsida</taxon>
        <taxon>Liliopsida</taxon>
        <taxon>Poales</taxon>
        <taxon>Poaceae</taxon>
        <taxon>BOP clade</taxon>
        <taxon>Pooideae</taxon>
        <taxon>Triticodae</taxon>
        <taxon>Triticeae</taxon>
        <taxon>Hordeinae</taxon>
        <taxon>Hordeum</taxon>
    </lineage>
</organism>
<dbReference type="PANTHER" id="PTHR31476">
    <property type="entry name" value="PROTEIN WHAT'S THIS FACTOR 1 HOMOLOG, CHLOROPLASTIC"/>
    <property type="match status" value="1"/>
</dbReference>
<feature type="compositionally biased region" description="Acidic residues" evidence="1">
    <location>
        <begin position="448"/>
        <end position="473"/>
    </location>
</feature>
<name>M0X2L2_HORVV</name>
<dbReference type="Gramene" id="HORVU.MOREX.r2.5HG0421980.1">
    <property type="protein sequence ID" value="HORVU.MOREX.r2.5HG0421980.1.CDS.1"/>
    <property type="gene ID" value="HORVU.MOREX.r2.5HG0421980"/>
</dbReference>
<protein>
    <submittedName>
        <fullName evidence="2">Uncharacterized protein</fullName>
    </submittedName>
</protein>
<proteinExistence type="predicted"/>
<keyword evidence="3" id="KW-1185">Reference proteome</keyword>
<reference evidence="2" key="2">
    <citation type="submission" date="2020-10" db="EMBL/GenBank/DDBJ databases">
        <authorList>
            <person name="Scholz U."/>
            <person name="Mascher M."/>
            <person name="Fiebig A."/>
        </authorList>
    </citation>
    <scope>NUCLEOTIDE SEQUENCE [LARGE SCALE GENOMIC DNA]</scope>
    <source>
        <strain evidence="2">cv. Morex</strain>
    </source>
</reference>
<sequence>MDGNLSCRHSERKSQPLARCYCYAYVGRNLGQRRAQPTTMQAKSGKPQPPSDLRSALLAPQPLTTAASSSPPTPHTPTKTAGEMLPRRPVAALYVPVRGLLEARVPWGRDRALDHVVERERHLVPFLLTKDALLTAAPPPHAVPLHALPSTIPFPFRPLRFLRLYASAFELSPHPVTVSPTHRLSTLHLDEAQAIDATRADAADRLLRLLMLAPSRALPLHLVARIRLDLGLPSDFPRSLLPHYPDYFALSADGRLLELVCYRKDLAVSAVQSYAQRTGGYKVGDPIAFQLSFPRGFDLDKNVRKWLDEWQKLPYISPYEDGSHLAPRSDITEKRTVAVLHEALSLTVGKKMEKEVLVKLGEALRLPPGFRKVLARHPGIFYLSHKLRTQTVVLREAYRRHMLVDKHPMMGIRYQFLHLMHMGREEAGKAKGKERKTIRGDQMMGEEYGADGENEEDEEDYDDEEDEDEDGENIEAGVASEDEESDDEDTENSSHSSVRETGELQQAAN</sequence>
<evidence type="ECO:0000256" key="1">
    <source>
        <dbReference type="SAM" id="MobiDB-lite"/>
    </source>
</evidence>
<accession>M0X2L2</accession>
<dbReference type="EnsemblPlants" id="HORVU.MOREX.r3.5HG0508140.1">
    <property type="protein sequence ID" value="HORVU.MOREX.r3.5HG0508140.1.CDS1"/>
    <property type="gene ID" value="HORVU.MOREX.r3.5HG0508140"/>
</dbReference>
<dbReference type="FunCoup" id="M0X2L2">
    <property type="interactions" value="1206"/>
</dbReference>
<dbReference type="AlphaFoldDB" id="M0X2L2"/>
<feature type="region of interest" description="Disordered" evidence="1">
    <location>
        <begin position="426"/>
        <end position="509"/>
    </location>
</feature>
<dbReference type="InParanoid" id="M0X2L2"/>
<dbReference type="eggNOG" id="ENOG502QRWU">
    <property type="taxonomic scope" value="Eukaryota"/>
</dbReference>
<dbReference type="Proteomes" id="UP000011116">
    <property type="component" value="Chromosome 5H"/>
</dbReference>
<dbReference type="GO" id="GO:0003723">
    <property type="term" value="F:RNA binding"/>
    <property type="evidence" value="ECO:0007669"/>
    <property type="project" value="InterPro"/>
</dbReference>
<feature type="compositionally biased region" description="Acidic residues" evidence="1">
    <location>
        <begin position="480"/>
        <end position="491"/>
    </location>
</feature>
<evidence type="ECO:0000313" key="3">
    <source>
        <dbReference type="Proteomes" id="UP000011116"/>
    </source>
</evidence>
<reference evidence="3" key="1">
    <citation type="journal article" date="2012" name="Nature">
        <title>A physical, genetic and functional sequence assembly of the barley genome.</title>
        <authorList>
            <consortium name="The International Barley Genome Sequencing Consortium"/>
            <person name="Mayer K.F."/>
            <person name="Waugh R."/>
            <person name="Brown J.W."/>
            <person name="Schulman A."/>
            <person name="Langridge P."/>
            <person name="Platzer M."/>
            <person name="Fincher G.B."/>
            <person name="Muehlbauer G.J."/>
            <person name="Sato K."/>
            <person name="Close T.J."/>
            <person name="Wise R.P."/>
            <person name="Stein N."/>
        </authorList>
    </citation>
    <scope>NUCLEOTIDE SEQUENCE [LARGE SCALE GENOMIC DNA]</scope>
    <source>
        <strain evidence="3">cv. Morex</strain>
    </source>
</reference>
<feature type="compositionally biased region" description="Basic and acidic residues" evidence="1">
    <location>
        <begin position="426"/>
        <end position="439"/>
    </location>
</feature>
<dbReference type="InterPro" id="IPR045040">
    <property type="entry name" value="PORR_fam"/>
</dbReference>
<dbReference type="Gramene" id="HORVU.MOREX.r3.5HG0508140.1">
    <property type="protein sequence ID" value="HORVU.MOREX.r3.5HG0508140.1.CDS1"/>
    <property type="gene ID" value="HORVU.MOREX.r3.5HG0508140"/>
</dbReference>
<dbReference type="PaxDb" id="4513-MLOC_56524.2"/>